<organism evidence="3 4">
    <name type="scientific">Prochlorothrix hollandica PCC 9006 = CALU 1027</name>
    <dbReference type="NCBI Taxonomy" id="317619"/>
    <lineage>
        <taxon>Bacteria</taxon>
        <taxon>Bacillati</taxon>
        <taxon>Cyanobacteriota</taxon>
        <taxon>Cyanophyceae</taxon>
        <taxon>Prochlorotrichales</taxon>
        <taxon>Prochlorotrichaceae</taxon>
        <taxon>Prochlorothrix</taxon>
    </lineage>
</organism>
<dbReference type="Gene3D" id="3.90.950.20">
    <property type="entry name" value="CinA-like"/>
    <property type="match status" value="1"/>
</dbReference>
<dbReference type="InterPro" id="IPR041424">
    <property type="entry name" value="CinA_KH"/>
</dbReference>
<dbReference type="eggNOG" id="COG1058">
    <property type="taxonomic scope" value="Bacteria"/>
</dbReference>
<dbReference type="NCBIfam" id="TIGR00200">
    <property type="entry name" value="cinA_nterm"/>
    <property type="match status" value="1"/>
</dbReference>
<dbReference type="PANTHER" id="PTHR13939:SF0">
    <property type="entry name" value="NMN AMIDOHYDROLASE-LIKE PROTEIN YFAY"/>
    <property type="match status" value="1"/>
</dbReference>
<dbReference type="AlphaFoldDB" id="A0A0M2PW74"/>
<dbReference type="EMBL" id="AJTX02000006">
    <property type="protein sequence ID" value="KKI99332.1"/>
    <property type="molecule type" value="Genomic_DNA"/>
</dbReference>
<dbReference type="STRING" id="317619.GCA_000332315_02515"/>
<feature type="domain" description="MoaB/Mog" evidence="2">
    <location>
        <begin position="13"/>
        <end position="181"/>
    </location>
</feature>
<dbReference type="Gene3D" id="3.40.980.10">
    <property type="entry name" value="MoaB/Mog-like domain"/>
    <property type="match status" value="1"/>
</dbReference>
<dbReference type="Pfam" id="PF02464">
    <property type="entry name" value="CinA"/>
    <property type="match status" value="1"/>
</dbReference>
<comment type="caution">
    <text evidence="3">The sequence shown here is derived from an EMBL/GenBank/DDBJ whole genome shotgun (WGS) entry which is preliminary data.</text>
</comment>
<dbReference type="InterPro" id="IPR036425">
    <property type="entry name" value="MoaB/Mog-like_dom_sf"/>
</dbReference>
<reference evidence="3" key="1">
    <citation type="submission" date="2012-04" db="EMBL/GenBank/DDBJ databases">
        <authorList>
            <person name="Borisov I.G."/>
            <person name="Ivanikova N.V."/>
            <person name="Pinevich A.V."/>
        </authorList>
    </citation>
    <scope>NUCLEOTIDE SEQUENCE</scope>
    <source>
        <strain evidence="3">CALU 1027</strain>
    </source>
</reference>
<dbReference type="OrthoDB" id="9801454at2"/>
<sequence length="423" mass="45341">MNPLPDSPPQGAEIICVGTELLLGEILNSNAQFLAQQLAQWGVPHYYQTVVGDNPLRLQRAIATACQRSQLLIFTGGLGPTPDDLTTETLADFFGVPWQEDPQALARLQALYQERGRVLSEADRKQARLPLGSTILPNPIGSAVGMIWTPRPGLTLMTFPGVPTEMRAMWHQTAVPYLQHNGWSSQVLVSRTLRFWGISESVLADRVRPYLDQACPTVASYADWGEVQLRITAPGQDRAAALALIEPTERALRQLGGSHCYGCDGDRLAAVVGQRLLQRGETVAVAESCTGGGLGQALTATAGSSAYFWGGVIAYDNRVKAQVLGVSAETLATVGAVSREVAEQMAVGVCRTLGTTWGLSVTGVAGPGGGTADKPVGLVYLGLAQAEGPVTIVECRWNPRQGRDWIRQVTIQEALDRLRHALA</sequence>
<dbReference type="SMART" id="SM00852">
    <property type="entry name" value="MoCF_biosynth"/>
    <property type="match status" value="1"/>
</dbReference>
<dbReference type="Pfam" id="PF18146">
    <property type="entry name" value="CinA_KH"/>
    <property type="match status" value="1"/>
</dbReference>
<dbReference type="InterPro" id="IPR008135">
    <property type="entry name" value="Competence-induced_CinA"/>
</dbReference>
<dbReference type="Proteomes" id="UP000034681">
    <property type="component" value="Unassembled WGS sequence"/>
</dbReference>
<dbReference type="InterPro" id="IPR001453">
    <property type="entry name" value="MoaB/Mog_dom"/>
</dbReference>
<dbReference type="PIRSF" id="PIRSF006728">
    <property type="entry name" value="CinA"/>
    <property type="match status" value="1"/>
</dbReference>
<name>A0A0M2PW74_PROHO</name>
<evidence type="ECO:0000259" key="2">
    <source>
        <dbReference type="SMART" id="SM00852"/>
    </source>
</evidence>
<dbReference type="InterPro" id="IPR050101">
    <property type="entry name" value="CinA"/>
</dbReference>
<evidence type="ECO:0000256" key="1">
    <source>
        <dbReference type="HAMAP-Rule" id="MF_00226"/>
    </source>
</evidence>
<evidence type="ECO:0000313" key="4">
    <source>
        <dbReference type="Proteomes" id="UP000034681"/>
    </source>
</evidence>
<dbReference type="SUPFAM" id="SSF53218">
    <property type="entry name" value="Molybdenum cofactor biosynthesis proteins"/>
    <property type="match status" value="1"/>
</dbReference>
<dbReference type="NCBIfam" id="NF001813">
    <property type="entry name" value="PRK00549.1"/>
    <property type="match status" value="1"/>
</dbReference>
<dbReference type="eggNOG" id="COG1546">
    <property type="taxonomic scope" value="Bacteria"/>
</dbReference>
<evidence type="ECO:0000313" key="3">
    <source>
        <dbReference type="EMBL" id="KKI99332.1"/>
    </source>
</evidence>
<dbReference type="HAMAP" id="MF_00226_B">
    <property type="entry name" value="CinA_B"/>
    <property type="match status" value="1"/>
</dbReference>
<dbReference type="InterPro" id="IPR008136">
    <property type="entry name" value="CinA_C"/>
</dbReference>
<dbReference type="Pfam" id="PF00994">
    <property type="entry name" value="MoCF_biosynth"/>
    <property type="match status" value="1"/>
</dbReference>
<dbReference type="InterPro" id="IPR036653">
    <property type="entry name" value="CinA-like_C"/>
</dbReference>
<gene>
    <name evidence="3" type="ORF">PROH_16635</name>
</gene>
<keyword evidence="4" id="KW-1185">Reference proteome</keyword>
<dbReference type="PANTHER" id="PTHR13939">
    <property type="entry name" value="NICOTINAMIDE-NUCLEOTIDE AMIDOHYDROLASE PNCC"/>
    <property type="match status" value="1"/>
</dbReference>
<comment type="similarity">
    <text evidence="1">Belongs to the CinA family.</text>
</comment>
<dbReference type="NCBIfam" id="TIGR00199">
    <property type="entry name" value="PncC_domain"/>
    <property type="match status" value="1"/>
</dbReference>
<dbReference type="SUPFAM" id="SSF142433">
    <property type="entry name" value="CinA-like"/>
    <property type="match status" value="1"/>
</dbReference>
<accession>A0A0M2PW74</accession>
<proteinExistence type="inferred from homology"/>
<protein>
    <recommendedName>
        <fullName evidence="1">CinA-like protein</fullName>
    </recommendedName>
</protein>
<dbReference type="Gene3D" id="3.30.70.2860">
    <property type="match status" value="1"/>
</dbReference>
<dbReference type="CDD" id="cd00885">
    <property type="entry name" value="cinA"/>
    <property type="match status" value="1"/>
</dbReference>
<dbReference type="RefSeq" id="WP_017712872.1">
    <property type="nucleotide sequence ID" value="NZ_KB235937.1"/>
</dbReference>